<evidence type="ECO:0000256" key="1">
    <source>
        <dbReference type="ARBA" id="ARBA00004323"/>
    </source>
</evidence>
<comment type="caution">
    <text evidence="9">The sequence shown here is derived from an EMBL/GenBank/DDBJ whole genome shotgun (WGS) entry which is preliminary data.</text>
</comment>
<dbReference type="AlphaFoldDB" id="A0A843UV79"/>
<evidence type="ECO:0000313" key="9">
    <source>
        <dbReference type="EMBL" id="MQL85570.1"/>
    </source>
</evidence>
<keyword evidence="10" id="KW-1185">Reference proteome</keyword>
<reference evidence="9" key="1">
    <citation type="submission" date="2017-07" db="EMBL/GenBank/DDBJ databases">
        <title>Taro Niue Genome Assembly and Annotation.</title>
        <authorList>
            <person name="Atibalentja N."/>
            <person name="Keating K."/>
            <person name="Fields C.J."/>
        </authorList>
    </citation>
    <scope>NUCLEOTIDE SEQUENCE</scope>
    <source>
        <strain evidence="9">Niue_2</strain>
        <tissue evidence="9">Leaf</tissue>
    </source>
</reference>
<dbReference type="InterPro" id="IPR004263">
    <property type="entry name" value="Exostosin"/>
</dbReference>
<dbReference type="GO" id="GO:0000139">
    <property type="term" value="C:Golgi membrane"/>
    <property type="evidence" value="ECO:0007669"/>
    <property type="project" value="UniProtKB-SubCell"/>
</dbReference>
<evidence type="ECO:0000256" key="3">
    <source>
        <dbReference type="ARBA" id="ARBA00022676"/>
    </source>
</evidence>
<name>A0A843UV79_COLES</name>
<evidence type="ECO:0000256" key="6">
    <source>
        <dbReference type="SAM" id="MobiDB-lite"/>
    </source>
</evidence>
<keyword evidence="4" id="KW-0735">Signal-anchor</keyword>
<protein>
    <recommendedName>
        <fullName evidence="8">Exostosin GT47 domain-containing protein</fullName>
    </recommendedName>
</protein>
<feature type="region of interest" description="Disordered" evidence="6">
    <location>
        <begin position="118"/>
        <end position="146"/>
    </location>
</feature>
<feature type="chain" id="PRO_5032892337" description="Exostosin GT47 domain-containing protein" evidence="7">
    <location>
        <begin position="21"/>
        <end position="513"/>
    </location>
</feature>
<evidence type="ECO:0000256" key="2">
    <source>
        <dbReference type="ARBA" id="ARBA00010271"/>
    </source>
</evidence>
<feature type="region of interest" description="Disordered" evidence="6">
    <location>
        <begin position="37"/>
        <end position="73"/>
    </location>
</feature>
<comment type="similarity">
    <text evidence="2">Belongs to the glycosyltransferase 47 family.</text>
</comment>
<evidence type="ECO:0000256" key="7">
    <source>
        <dbReference type="SAM" id="SignalP"/>
    </source>
</evidence>
<evidence type="ECO:0000313" key="10">
    <source>
        <dbReference type="Proteomes" id="UP000652761"/>
    </source>
</evidence>
<keyword evidence="5" id="KW-0333">Golgi apparatus</keyword>
<organism evidence="9 10">
    <name type="scientific">Colocasia esculenta</name>
    <name type="common">Wild taro</name>
    <name type="synonym">Arum esculentum</name>
    <dbReference type="NCBI Taxonomy" id="4460"/>
    <lineage>
        <taxon>Eukaryota</taxon>
        <taxon>Viridiplantae</taxon>
        <taxon>Streptophyta</taxon>
        <taxon>Embryophyta</taxon>
        <taxon>Tracheophyta</taxon>
        <taxon>Spermatophyta</taxon>
        <taxon>Magnoliopsida</taxon>
        <taxon>Liliopsida</taxon>
        <taxon>Araceae</taxon>
        <taxon>Aroideae</taxon>
        <taxon>Colocasieae</taxon>
        <taxon>Colocasia</taxon>
    </lineage>
</organism>
<evidence type="ECO:0000256" key="4">
    <source>
        <dbReference type="ARBA" id="ARBA00022968"/>
    </source>
</evidence>
<dbReference type="GO" id="GO:0016757">
    <property type="term" value="F:glycosyltransferase activity"/>
    <property type="evidence" value="ECO:0007669"/>
    <property type="project" value="UniProtKB-KW"/>
</dbReference>
<proteinExistence type="inferred from homology"/>
<dbReference type="Proteomes" id="UP000652761">
    <property type="component" value="Unassembled WGS sequence"/>
</dbReference>
<dbReference type="Pfam" id="PF03016">
    <property type="entry name" value="Exostosin_GT47"/>
    <property type="match status" value="1"/>
</dbReference>
<evidence type="ECO:0000256" key="5">
    <source>
        <dbReference type="ARBA" id="ARBA00023034"/>
    </source>
</evidence>
<keyword evidence="7" id="KW-0732">Signal</keyword>
<feature type="domain" description="Exostosin GT47" evidence="8">
    <location>
        <begin position="166"/>
        <end position="464"/>
    </location>
</feature>
<comment type="subcellular location">
    <subcellularLocation>
        <location evidence="1">Golgi apparatus membrane</location>
        <topology evidence="1">Single-pass type II membrane protein</topology>
    </subcellularLocation>
</comment>
<dbReference type="InterPro" id="IPR040911">
    <property type="entry name" value="Exostosin_GT47"/>
</dbReference>
<keyword evidence="4" id="KW-0812">Transmembrane</keyword>
<evidence type="ECO:0000259" key="8">
    <source>
        <dbReference type="Pfam" id="PF03016"/>
    </source>
</evidence>
<gene>
    <name evidence="9" type="ORF">Taro_018087</name>
</gene>
<keyword evidence="3" id="KW-0328">Glycosyltransferase</keyword>
<accession>A0A843UV79</accession>
<feature type="compositionally biased region" description="Polar residues" evidence="6">
    <location>
        <begin position="60"/>
        <end position="70"/>
    </location>
</feature>
<dbReference type="OrthoDB" id="1924787at2759"/>
<feature type="signal peptide" evidence="7">
    <location>
        <begin position="1"/>
        <end position="20"/>
    </location>
</feature>
<dbReference type="PANTHER" id="PTHR11062:SF337">
    <property type="entry name" value="OS04G0109900 PROTEIN"/>
    <property type="match status" value="1"/>
</dbReference>
<dbReference type="PANTHER" id="PTHR11062">
    <property type="entry name" value="EXOSTOSIN HEPARAN SULFATE GLYCOSYLTRANSFERASE -RELATED"/>
    <property type="match status" value="1"/>
</dbReference>
<sequence>MDKWVPAVLLLLFFLSPSLLFLRGPLFSSPVVNHAPPPTPSPASTVVPSSFPPPVATRAPPSSTFSSLDSTRAPPSLLRLRPVATLGEGDKGGGDDAGVLLEVEEGLARARAAIHSAAAASGRINSSTSPPPPSGGRGEGKDGNFVPAGEVYHNPAAFYRSYLEMERRFKVYVYEEGEPPLVHDGPCKNIYTTEGRFIHELEMLRGGRKGWPEFLTRDPRKAHAFFMPFSVAMMVSFLYKEGTYDHTPLRRFAADYVRVISSRHPFWNRTAGADHFMLSCHDWGPHVSRANPQLYANSIRVLCNANTSEGFDPRKDVSLPEINLYTGEMPARLRHPPPDDADAASRPFLAFFAGGDHGPIRPLLLRHWKGQEGDVRVYEYLPTGGGGATHDDYYGFLLKSRFCLCPSGYEVASPRVVEAIYAECVPVIISEGYVLPFSDVLRWEAFSVTVAVADIPQLRSILAAVTPDEYRRLRANLRTVKRHFVLNRPSRRFDTFYMILHSVWLRRLNTRLS</sequence>
<dbReference type="EMBL" id="NMUH01000836">
    <property type="protein sequence ID" value="MQL85570.1"/>
    <property type="molecule type" value="Genomic_DNA"/>
</dbReference>
<keyword evidence="3" id="KW-0808">Transferase</keyword>